<evidence type="ECO:0000313" key="3">
    <source>
        <dbReference type="Proteomes" id="UP000299102"/>
    </source>
</evidence>
<evidence type="ECO:0000313" key="2">
    <source>
        <dbReference type="EMBL" id="GBP37615.1"/>
    </source>
</evidence>
<organism evidence="2 3">
    <name type="scientific">Eumeta variegata</name>
    <name type="common">Bagworm moth</name>
    <name type="synonym">Eumeta japonica</name>
    <dbReference type="NCBI Taxonomy" id="151549"/>
    <lineage>
        <taxon>Eukaryota</taxon>
        <taxon>Metazoa</taxon>
        <taxon>Ecdysozoa</taxon>
        <taxon>Arthropoda</taxon>
        <taxon>Hexapoda</taxon>
        <taxon>Insecta</taxon>
        <taxon>Pterygota</taxon>
        <taxon>Neoptera</taxon>
        <taxon>Endopterygota</taxon>
        <taxon>Lepidoptera</taxon>
        <taxon>Glossata</taxon>
        <taxon>Ditrysia</taxon>
        <taxon>Tineoidea</taxon>
        <taxon>Psychidae</taxon>
        <taxon>Oiketicinae</taxon>
        <taxon>Eumeta</taxon>
    </lineage>
</organism>
<evidence type="ECO:0000256" key="1">
    <source>
        <dbReference type="SAM" id="MobiDB-lite"/>
    </source>
</evidence>
<name>A0A4C1VIS5_EUMVA</name>
<keyword evidence="3" id="KW-1185">Reference proteome</keyword>
<feature type="compositionally biased region" description="Polar residues" evidence="1">
    <location>
        <begin position="67"/>
        <end position="82"/>
    </location>
</feature>
<proteinExistence type="predicted"/>
<comment type="caution">
    <text evidence="2">The sequence shown here is derived from an EMBL/GenBank/DDBJ whole genome shotgun (WGS) entry which is preliminary data.</text>
</comment>
<dbReference type="AlphaFoldDB" id="A0A4C1VIS5"/>
<protein>
    <submittedName>
        <fullName evidence="2">Uncharacterized protein</fullName>
    </submittedName>
</protein>
<gene>
    <name evidence="2" type="ORF">EVAR_34652_1</name>
</gene>
<accession>A0A4C1VIS5</accession>
<dbReference type="Proteomes" id="UP000299102">
    <property type="component" value="Unassembled WGS sequence"/>
</dbReference>
<reference evidence="2 3" key="1">
    <citation type="journal article" date="2019" name="Commun. Biol.">
        <title>The bagworm genome reveals a unique fibroin gene that provides high tensile strength.</title>
        <authorList>
            <person name="Kono N."/>
            <person name="Nakamura H."/>
            <person name="Ohtoshi R."/>
            <person name="Tomita M."/>
            <person name="Numata K."/>
            <person name="Arakawa K."/>
        </authorList>
    </citation>
    <scope>NUCLEOTIDE SEQUENCE [LARGE SCALE GENOMIC DNA]</scope>
</reference>
<feature type="region of interest" description="Disordered" evidence="1">
    <location>
        <begin position="67"/>
        <end position="103"/>
    </location>
</feature>
<dbReference type="EMBL" id="BGZK01000336">
    <property type="protein sequence ID" value="GBP37615.1"/>
    <property type="molecule type" value="Genomic_DNA"/>
</dbReference>
<sequence>MSGGNPRRGHRRVARECCARRARPALSAPLHSINTVRLRENRPSLCWGGGCADSSICYARTRNSIQAESTIESEQNNDNGNEGTEIERAGEEVQSYSSAIRSQKALRRRRRRLKVV</sequence>